<dbReference type="InParanoid" id="B2A0U5"/>
<sequence>MKKMLSLLTVMAMVFSLFSGVAFAANSDDEQVNIDENGSNEYQDYSRAASSIVSHDNRVDINENSEFTVRFRSSTGARIEEGPVKFYINSSRDAEKVELVDGKEKDLVKRDGENWEVRIDEIKNGEVKFTVTSSTPGEYDITLYRDGVKSGKIDSAKVRVNASDSVDKVTLEIKPDKVTAGERFTLKATATADKWEVEGAVIVFEEKNDRGRWVKIGTARTDKDGVAELRISKTEIGDHEFQARWDKDRKVNSNETVEVKLGDIDKIVAHDRTKFSDIKDSAFNVWFAVYDEFGNRVVVDDKDIDSIITVRVTAPDGKVYTNEDRDIVELTMDLDDEDETYEMFQVKVFQNKIDEDGKYKVEARIGGTTLKDSTTVTVSEFGKLSSIEIHLDETTIRKDYDADEDGDLYARVFLVDNRGMKKNYDIKDEDVIFSSSNSRIARVGSRTGLIDIRGNTGETEIKAYHADTGFEDSVNLYVAGEPEDLEIKVNIKPGNLRGNVTLTMVDEDGNRAVQDEDSQKYNIVSPEGIRVSDKRDFKDGSASFSIRADEQDIYSLRVISDQGLTKTFKTDFTVAEVYEVIFKIQDEDGKSLSNAQVVVKAREVDDEIEKTSRTNNQGKAVIELEKGKYDYTVTRENHLDYQGSLKVDDDITEEITLGVEEQEQEVKTKTIKLTEGKKTIEINGQSNQMDSAPIFSDGRSYLPFRVIGEALGATVDWDSTVRSVTARLDDTTVVFYINETVAWINGEKITMDAAPYLDQEVGRTLLPIRFIAEAFDANVTWSAQTREIIIVK</sequence>
<dbReference type="Gene3D" id="2.60.40.1120">
    <property type="entry name" value="Carboxypeptidase-like, regulatory domain"/>
    <property type="match status" value="1"/>
</dbReference>
<dbReference type="InterPro" id="IPR013783">
    <property type="entry name" value="Ig-like_fold"/>
</dbReference>
<reference evidence="3 4" key="2">
    <citation type="journal article" date="2011" name="J. Bacteriol.">
        <title>Complete genome sequence of the anaerobic, halophilic alkalithermophile Natranaerobius thermophilus JW/NM-WN-LF.</title>
        <authorList>
            <person name="Zhao B."/>
            <person name="Mesbah N.M."/>
            <person name="Dalin E."/>
            <person name="Goodwin L."/>
            <person name="Nolan M."/>
            <person name="Pitluck S."/>
            <person name="Chertkov O."/>
            <person name="Brettin T.S."/>
            <person name="Han J."/>
            <person name="Larimer F.W."/>
            <person name="Land M.L."/>
            <person name="Hauser L."/>
            <person name="Kyrpides N."/>
            <person name="Wiegel J."/>
        </authorList>
    </citation>
    <scope>NUCLEOTIDE SEQUENCE [LARGE SCALE GENOMIC DNA]</scope>
    <source>
        <strain evidence="4">ATCC BAA-1301 / DSM 18059 / JW/NM-WN-LF</strain>
    </source>
</reference>
<keyword evidence="1" id="KW-0732">Signal</keyword>
<keyword evidence="4" id="KW-1185">Reference proteome</keyword>
<name>B2A0U5_NATTJ</name>
<dbReference type="STRING" id="457570.Nther_2410"/>
<dbReference type="InterPro" id="IPR036582">
    <property type="entry name" value="Mao_N_sf"/>
</dbReference>
<dbReference type="OrthoDB" id="1805339at2"/>
<accession>B2A0U5</accession>
<dbReference type="AlphaFoldDB" id="B2A0U5"/>
<dbReference type="HOGENOM" id="CLU_008172_0_0_9"/>
<dbReference type="Gene3D" id="3.30.457.10">
    <property type="entry name" value="Copper amine oxidase-like, N-terminal domain"/>
    <property type="match status" value="1"/>
</dbReference>
<reference evidence="3 4" key="1">
    <citation type="submission" date="2008-04" db="EMBL/GenBank/DDBJ databases">
        <title>Complete sequence of chromosome of Natranaerobius thermophilus JW/NM-WN-LF.</title>
        <authorList>
            <consortium name="US DOE Joint Genome Institute"/>
            <person name="Copeland A."/>
            <person name="Lucas S."/>
            <person name="Lapidus A."/>
            <person name="Glavina del Rio T."/>
            <person name="Dalin E."/>
            <person name="Tice H."/>
            <person name="Bruce D."/>
            <person name="Goodwin L."/>
            <person name="Pitluck S."/>
            <person name="Chertkov O."/>
            <person name="Brettin T."/>
            <person name="Detter J.C."/>
            <person name="Han C."/>
            <person name="Kuske C.R."/>
            <person name="Schmutz J."/>
            <person name="Larimer F."/>
            <person name="Land M."/>
            <person name="Hauser L."/>
            <person name="Kyrpides N."/>
            <person name="Lykidis A."/>
            <person name="Mesbah N.M."/>
            <person name="Wiegel J."/>
        </authorList>
    </citation>
    <scope>NUCLEOTIDE SEQUENCE [LARGE SCALE GENOMIC DNA]</scope>
    <source>
        <strain evidence="4">ATCC BAA-1301 / DSM 18059 / JW/NM-WN-LF</strain>
    </source>
</reference>
<gene>
    <name evidence="3" type="ordered locus">Nther_2410</name>
</gene>
<evidence type="ECO:0000313" key="4">
    <source>
        <dbReference type="Proteomes" id="UP000001683"/>
    </source>
</evidence>
<dbReference type="KEGG" id="nth:Nther_2410"/>
<dbReference type="EMBL" id="CP001034">
    <property type="protein sequence ID" value="ACB85975.1"/>
    <property type="molecule type" value="Genomic_DNA"/>
</dbReference>
<protein>
    <submittedName>
        <fullName evidence="3">Copper amine oxidase domain protein</fullName>
    </submittedName>
</protein>
<feature type="chain" id="PRO_5002774780" evidence="1">
    <location>
        <begin position="25"/>
        <end position="792"/>
    </location>
</feature>
<dbReference type="InterPro" id="IPR012854">
    <property type="entry name" value="Cu_amine_oxidase-like_N"/>
</dbReference>
<proteinExistence type="predicted"/>
<dbReference type="Pfam" id="PF07833">
    <property type="entry name" value="Cu_amine_oxidN1"/>
    <property type="match status" value="1"/>
</dbReference>
<feature type="domain" description="Copper amine oxidase-like N-terminal" evidence="2">
    <location>
        <begin position="682"/>
        <end position="790"/>
    </location>
</feature>
<dbReference type="eggNOG" id="COG1470">
    <property type="taxonomic scope" value="Bacteria"/>
</dbReference>
<organism evidence="3 4">
    <name type="scientific">Natranaerobius thermophilus (strain ATCC BAA-1301 / DSM 18059 / JW/NM-WN-LF)</name>
    <dbReference type="NCBI Taxonomy" id="457570"/>
    <lineage>
        <taxon>Bacteria</taxon>
        <taxon>Bacillati</taxon>
        <taxon>Bacillota</taxon>
        <taxon>Clostridia</taxon>
        <taxon>Natranaerobiales</taxon>
        <taxon>Natranaerobiaceae</taxon>
        <taxon>Natranaerobius</taxon>
    </lineage>
</organism>
<dbReference type="SUPFAM" id="SSF55383">
    <property type="entry name" value="Copper amine oxidase, domain N"/>
    <property type="match status" value="1"/>
</dbReference>
<evidence type="ECO:0000256" key="1">
    <source>
        <dbReference type="SAM" id="SignalP"/>
    </source>
</evidence>
<dbReference type="Proteomes" id="UP000001683">
    <property type="component" value="Chromosome"/>
</dbReference>
<dbReference type="Gene3D" id="2.60.40.10">
    <property type="entry name" value="Immunoglobulins"/>
    <property type="match status" value="1"/>
</dbReference>
<evidence type="ECO:0000313" key="3">
    <source>
        <dbReference type="EMBL" id="ACB85975.1"/>
    </source>
</evidence>
<feature type="signal peptide" evidence="1">
    <location>
        <begin position="1"/>
        <end position="24"/>
    </location>
</feature>
<dbReference type="RefSeq" id="WP_012448823.1">
    <property type="nucleotide sequence ID" value="NC_010718.1"/>
</dbReference>
<evidence type="ECO:0000259" key="2">
    <source>
        <dbReference type="Pfam" id="PF07833"/>
    </source>
</evidence>